<dbReference type="InterPro" id="IPR019275">
    <property type="entry name" value="DUF2301"/>
</dbReference>
<name>A0A0C1UN57_9CYAN</name>
<reference evidence="1" key="2">
    <citation type="journal article" date="2015" name="Genome Announc.">
        <title>Draft Genome Sequence of Filamentous Marine Cyanobacterium Lyngbya confervoides Strain BDU141951.</title>
        <authorList>
            <person name="Chandrababunaidu M.M."/>
            <person name="Sen D."/>
            <person name="Tripathy S."/>
        </authorList>
    </citation>
    <scope>NUCLEOTIDE SEQUENCE</scope>
    <source>
        <strain evidence="1">BDU141951</strain>
    </source>
</reference>
<gene>
    <name evidence="1" type="ORF">QQ91_005455</name>
</gene>
<dbReference type="AlphaFoldDB" id="A0A0C1UN57"/>
<dbReference type="Pfam" id="PF10063">
    <property type="entry name" value="DUF2301"/>
    <property type="match status" value="1"/>
</dbReference>
<sequence length="225" mass="25010">MTAKIKSPAEPAVYEGQFGPFTIDASDRQEVIQYRAGLAIAASSFALGTAGILWRGDVDWVVQGISALYTVFWLALGYSLLKIHIYLRPLHRLLQAFWLIGGVASLAIAHFSPEPFAQTVFDYPATIWGIGFTFAALTGIYFKEAFCFNRIETKVMTPLVPLLLLGHLFQFLSPEWEALLLAIWAANFVLFALRKSVQPCPDDIGDKSVFAYLEQQRQQPTTSAS</sequence>
<dbReference type="PANTHER" id="PTHR36716">
    <property type="entry name" value="F3H9.20 PROTEIN"/>
    <property type="match status" value="1"/>
</dbReference>
<comment type="caution">
    <text evidence="1">The sequence shown here is derived from an EMBL/GenBank/DDBJ whole genome shotgun (WGS) entry which is preliminary data.</text>
</comment>
<accession>A0A0C1UN57</accession>
<reference evidence="1" key="3">
    <citation type="submission" date="2020-02" db="EMBL/GenBank/DDBJ databases">
        <authorList>
            <person name="Sarangi A.N."/>
            <person name="Ghosh S."/>
            <person name="Mukherjee M."/>
            <person name="Tripathy S."/>
        </authorList>
    </citation>
    <scope>NUCLEOTIDE SEQUENCE</scope>
    <source>
        <strain evidence="1">BDU141951</strain>
    </source>
</reference>
<proteinExistence type="predicted"/>
<reference evidence="1" key="1">
    <citation type="submission" date="2014-11" db="EMBL/GenBank/DDBJ databases">
        <authorList>
            <person name="Malar M.C."/>
            <person name="Sen D."/>
            <person name="Tripathy S."/>
        </authorList>
    </citation>
    <scope>NUCLEOTIDE SEQUENCE</scope>
    <source>
        <strain evidence="1">BDU141951</strain>
    </source>
</reference>
<evidence type="ECO:0000313" key="1">
    <source>
        <dbReference type="EMBL" id="NEV66554.1"/>
    </source>
</evidence>
<dbReference type="EMBL" id="JTHE02000003">
    <property type="protein sequence ID" value="NEV66554.1"/>
    <property type="molecule type" value="Genomic_DNA"/>
</dbReference>
<dbReference type="PANTHER" id="PTHR36716:SF2">
    <property type="entry name" value="F3H9.20 PROTEIN"/>
    <property type="match status" value="1"/>
</dbReference>
<protein>
    <submittedName>
        <fullName evidence="1">DUF2301 domain-containing membrane protein</fullName>
    </submittedName>
</protein>
<organism evidence="1">
    <name type="scientific">Lyngbya confervoides BDU141951</name>
    <dbReference type="NCBI Taxonomy" id="1574623"/>
    <lineage>
        <taxon>Bacteria</taxon>
        <taxon>Bacillati</taxon>
        <taxon>Cyanobacteriota</taxon>
        <taxon>Cyanophyceae</taxon>
        <taxon>Oscillatoriophycideae</taxon>
        <taxon>Oscillatoriales</taxon>
        <taxon>Microcoleaceae</taxon>
        <taxon>Lyngbya</taxon>
    </lineage>
</organism>